<dbReference type="HOGENOM" id="CLU_2512587_0_0_1"/>
<dbReference type="EMBL" id="JH795858">
    <property type="protein sequence ID" value="EJU04133.1"/>
    <property type="molecule type" value="Genomic_DNA"/>
</dbReference>
<evidence type="ECO:0000256" key="1">
    <source>
        <dbReference type="SAM" id="MobiDB-lite"/>
    </source>
</evidence>
<feature type="region of interest" description="Disordered" evidence="1">
    <location>
        <begin position="1"/>
        <end position="25"/>
    </location>
</feature>
<accession>M5GFH1</accession>
<dbReference type="AlphaFoldDB" id="M5GFH1"/>
<evidence type="ECO:0000313" key="3">
    <source>
        <dbReference type="Proteomes" id="UP000030653"/>
    </source>
</evidence>
<feature type="compositionally biased region" description="Pro residues" evidence="1">
    <location>
        <begin position="12"/>
        <end position="21"/>
    </location>
</feature>
<dbReference type="RefSeq" id="XP_040631027.1">
    <property type="nucleotide sequence ID" value="XM_040769840.1"/>
</dbReference>
<name>M5GFH1_DACPD</name>
<gene>
    <name evidence="2" type="ORF">DACRYDRAFT_114534</name>
</gene>
<dbReference type="Proteomes" id="UP000030653">
    <property type="component" value="Unassembled WGS sequence"/>
</dbReference>
<proteinExistence type="predicted"/>
<dbReference type="GeneID" id="63684902"/>
<reference evidence="2 3" key="1">
    <citation type="journal article" date="2012" name="Science">
        <title>The Paleozoic origin of enzymatic lignin decomposition reconstructed from 31 fungal genomes.</title>
        <authorList>
            <person name="Floudas D."/>
            <person name="Binder M."/>
            <person name="Riley R."/>
            <person name="Barry K."/>
            <person name="Blanchette R.A."/>
            <person name="Henrissat B."/>
            <person name="Martinez A.T."/>
            <person name="Otillar R."/>
            <person name="Spatafora J.W."/>
            <person name="Yadav J.S."/>
            <person name="Aerts A."/>
            <person name="Benoit I."/>
            <person name="Boyd A."/>
            <person name="Carlson A."/>
            <person name="Copeland A."/>
            <person name="Coutinho P.M."/>
            <person name="de Vries R.P."/>
            <person name="Ferreira P."/>
            <person name="Findley K."/>
            <person name="Foster B."/>
            <person name="Gaskell J."/>
            <person name="Glotzer D."/>
            <person name="Gorecki P."/>
            <person name="Heitman J."/>
            <person name="Hesse C."/>
            <person name="Hori C."/>
            <person name="Igarashi K."/>
            <person name="Jurgens J.A."/>
            <person name="Kallen N."/>
            <person name="Kersten P."/>
            <person name="Kohler A."/>
            <person name="Kuees U."/>
            <person name="Kumar T.K.A."/>
            <person name="Kuo A."/>
            <person name="LaButti K."/>
            <person name="Larrondo L.F."/>
            <person name="Lindquist E."/>
            <person name="Ling A."/>
            <person name="Lombard V."/>
            <person name="Lucas S."/>
            <person name="Lundell T."/>
            <person name="Martin R."/>
            <person name="McLaughlin D.J."/>
            <person name="Morgenstern I."/>
            <person name="Morin E."/>
            <person name="Murat C."/>
            <person name="Nagy L.G."/>
            <person name="Nolan M."/>
            <person name="Ohm R.A."/>
            <person name="Patyshakuliyeva A."/>
            <person name="Rokas A."/>
            <person name="Ruiz-Duenas F.J."/>
            <person name="Sabat G."/>
            <person name="Salamov A."/>
            <person name="Samejima M."/>
            <person name="Schmutz J."/>
            <person name="Slot J.C."/>
            <person name="St John F."/>
            <person name="Stenlid J."/>
            <person name="Sun H."/>
            <person name="Sun S."/>
            <person name="Syed K."/>
            <person name="Tsang A."/>
            <person name="Wiebenga A."/>
            <person name="Young D."/>
            <person name="Pisabarro A."/>
            <person name="Eastwood D.C."/>
            <person name="Martin F."/>
            <person name="Cullen D."/>
            <person name="Grigoriev I.V."/>
            <person name="Hibbett D.S."/>
        </authorList>
    </citation>
    <scope>NUCLEOTIDE SEQUENCE [LARGE SCALE GENOMIC DNA]</scope>
    <source>
        <strain evidence="2 3">DJM-731 SS1</strain>
    </source>
</reference>
<organism evidence="2 3">
    <name type="scientific">Dacryopinax primogenitus (strain DJM 731)</name>
    <name type="common">Brown rot fungus</name>
    <dbReference type="NCBI Taxonomy" id="1858805"/>
    <lineage>
        <taxon>Eukaryota</taxon>
        <taxon>Fungi</taxon>
        <taxon>Dikarya</taxon>
        <taxon>Basidiomycota</taxon>
        <taxon>Agaricomycotina</taxon>
        <taxon>Dacrymycetes</taxon>
        <taxon>Dacrymycetales</taxon>
        <taxon>Dacrymycetaceae</taxon>
        <taxon>Dacryopinax</taxon>
    </lineage>
</organism>
<sequence length="85" mass="9176">MSPLGGVARAPPVVPGQPKPQPRSSHCLTPQLALFALYSNKNDSRSDSSHVMPFHTSLGWCIHLALIGSYRISPDHTNKATSSRV</sequence>
<protein>
    <submittedName>
        <fullName evidence="2">Uncharacterized protein</fullName>
    </submittedName>
</protein>
<evidence type="ECO:0000313" key="2">
    <source>
        <dbReference type="EMBL" id="EJU04133.1"/>
    </source>
</evidence>
<keyword evidence="3" id="KW-1185">Reference proteome</keyword>